<dbReference type="PROSITE" id="PS50088">
    <property type="entry name" value="ANK_REPEAT"/>
    <property type="match status" value="1"/>
</dbReference>
<accession>A0A8J4B9Y0</accession>
<feature type="region of interest" description="Disordered" evidence="4">
    <location>
        <begin position="728"/>
        <end position="749"/>
    </location>
</feature>
<dbReference type="Pfam" id="PF12796">
    <property type="entry name" value="Ank_2"/>
    <property type="match status" value="1"/>
</dbReference>
<feature type="region of interest" description="Disordered" evidence="4">
    <location>
        <begin position="192"/>
        <end position="256"/>
    </location>
</feature>
<feature type="compositionally biased region" description="Gly residues" evidence="4">
    <location>
        <begin position="234"/>
        <end position="243"/>
    </location>
</feature>
<evidence type="ECO:0000256" key="2">
    <source>
        <dbReference type="ARBA" id="ARBA00023043"/>
    </source>
</evidence>
<evidence type="ECO:0000313" key="5">
    <source>
        <dbReference type="EMBL" id="GIL57433.1"/>
    </source>
</evidence>
<dbReference type="SUPFAM" id="SSF48403">
    <property type="entry name" value="Ankyrin repeat"/>
    <property type="match status" value="1"/>
</dbReference>
<protein>
    <submittedName>
        <fullName evidence="5">Uncharacterized protein</fullName>
    </submittedName>
</protein>
<evidence type="ECO:0000256" key="3">
    <source>
        <dbReference type="PROSITE-ProRule" id="PRU00023"/>
    </source>
</evidence>
<feature type="repeat" description="ANK" evidence="3">
    <location>
        <begin position="960"/>
        <end position="992"/>
    </location>
</feature>
<feature type="region of interest" description="Disordered" evidence="4">
    <location>
        <begin position="1038"/>
        <end position="1064"/>
    </location>
</feature>
<dbReference type="InterPro" id="IPR002110">
    <property type="entry name" value="Ankyrin_rpt"/>
</dbReference>
<organism evidence="5 6">
    <name type="scientific">Volvox africanus</name>
    <dbReference type="NCBI Taxonomy" id="51714"/>
    <lineage>
        <taxon>Eukaryota</taxon>
        <taxon>Viridiplantae</taxon>
        <taxon>Chlorophyta</taxon>
        <taxon>core chlorophytes</taxon>
        <taxon>Chlorophyceae</taxon>
        <taxon>CS clade</taxon>
        <taxon>Chlamydomonadales</taxon>
        <taxon>Volvocaceae</taxon>
        <taxon>Volvox</taxon>
    </lineage>
</organism>
<feature type="region of interest" description="Disordered" evidence="4">
    <location>
        <begin position="807"/>
        <end position="847"/>
    </location>
</feature>
<keyword evidence="1" id="KW-0677">Repeat</keyword>
<comment type="caution">
    <text evidence="5">The sequence shown here is derived from an EMBL/GenBank/DDBJ whole genome shotgun (WGS) entry which is preliminary data.</text>
</comment>
<evidence type="ECO:0000313" key="6">
    <source>
        <dbReference type="Proteomes" id="UP000747399"/>
    </source>
</evidence>
<keyword evidence="2 3" id="KW-0040">ANK repeat</keyword>
<dbReference type="InterPro" id="IPR036770">
    <property type="entry name" value="Ankyrin_rpt-contain_sf"/>
</dbReference>
<dbReference type="EMBL" id="BNCO01000027">
    <property type="protein sequence ID" value="GIL57433.1"/>
    <property type="molecule type" value="Genomic_DNA"/>
</dbReference>
<evidence type="ECO:0000256" key="1">
    <source>
        <dbReference type="ARBA" id="ARBA00022737"/>
    </source>
</evidence>
<dbReference type="Proteomes" id="UP000747399">
    <property type="component" value="Unassembled WGS sequence"/>
</dbReference>
<dbReference type="PANTHER" id="PTHR24201:SF15">
    <property type="entry name" value="ANKYRIN REPEAT DOMAIN-CONTAINING PROTEIN 66"/>
    <property type="match status" value="1"/>
</dbReference>
<evidence type="ECO:0000256" key="4">
    <source>
        <dbReference type="SAM" id="MobiDB-lite"/>
    </source>
</evidence>
<gene>
    <name evidence="5" type="ORF">Vafri_12651</name>
</gene>
<dbReference type="SMART" id="SM00248">
    <property type="entry name" value="ANK"/>
    <property type="match status" value="2"/>
</dbReference>
<proteinExistence type="predicted"/>
<sequence length="1227" mass="126584">MDSSGHLMWPVSHLATIQDEEPGMTTGVTMTAAEHLQATQYRTDGIAQSMRSPQRRTRVILEPFEVQREVIGSRVAIHTRRSSAPSAGTMRLEVQCHELEGNLQGYVNPEAQALGLGAEETAALQAQLFGRSSGTVGTARLVIPRERRRSSWAPGTLLVMQSGSRPGVHEALSPEDLYRQFITIRDAVLRKGQTRGKRSEEVEGTQSAPRSKLPGSTPHGREISMEGEYAAGSVGDGPTGGCPWGSQVQRPASAGRDCTVELAGDEATTLTAATSSTASPPASPYKSAVAIAAYAACAGTESPGASTGVTEASASCGLRGIARPFGVESAGGKEVNHRPPVQSPDLIDLQVYYYSPAASSSGAEQQVSPLEALVATNASDYASYNALYGCNRSNDATPLTNHSTQRVGAGRFDCLPVRVTSTMEAASSIPETDSLFTLQPSGEAQPSTLSLGNAASCQVQHQERSSQTLECQSSTWQARQNGTAPGIAREAVATANSSVRLSNMHRLEGSTGWSGVDLSDSVAEAAENKGADLVVRSGDGKEVFTPDYLRAVQSAAQRTLLPLPRVQSSSSIRSGVASGQDSSILVSSGWAAVAGACNSAAMQRKPAAASAISDGEDRSTYEGYVALPLPGLPPPPPVPIGMGVSALPPPLAMHASPSVAAATAAVVTRCLHKGFPFAVIPAKHYAAIITAAEQHDGPLVFHIISKHCVYYPGIGRHAASSGGGPSLGEPACNGNGDASSGFPKPTASSTQSKAAASLAASAAASCVRQLLAEGDALHVMSPGEYQRIQLAAQYSLRQLQDILGTQPSVATVSGSDSRSSTSAEPDPGPIPPGAPGGRLVRQHRRGSSICSESNFSATVVRFNSGLEATATMDAAGMPTRRGHMGSLSTAQDVGPPLHPASRAKALIQAAQLGNIARVAFLLKHGVDVNAVEQQQQQQHGNPHGVRGVLAGTFTAGGAAGGRTALHYAALAGSFGVAQLLLYHGAFAGVRDGTGRTAYDLARRKGHDAVAQLLKDVLERRRDVVRGCTASETRTTAVAVAPRSGHPPPMPPRTKQLRSSSAPASGGAIDGAAAVAAVPNALQAADVRTGLLATAEACGHAGAAPSVSRPLSSIIDVVRTSPVACGDRATHVAQSKPGMGSLAAATALDSTANNDVSEVQISTGRSKEAASEVSNAQSGSLIDVVEHLKTGRTVETVTLKDQGTTGTKENTRQARRNGGLLACFFCNA</sequence>
<dbReference type="PANTHER" id="PTHR24201">
    <property type="entry name" value="ANK_REP_REGION DOMAIN-CONTAINING PROTEIN"/>
    <property type="match status" value="1"/>
</dbReference>
<dbReference type="Gene3D" id="1.25.40.20">
    <property type="entry name" value="Ankyrin repeat-containing domain"/>
    <property type="match status" value="1"/>
</dbReference>
<reference evidence="5" key="1">
    <citation type="journal article" date="2021" name="Proc. Natl. Acad. Sci. U.S.A.">
        <title>Three genomes in the algal genus Volvox reveal the fate of a haploid sex-determining region after a transition to homothallism.</title>
        <authorList>
            <person name="Yamamoto K."/>
            <person name="Hamaji T."/>
            <person name="Kawai-Toyooka H."/>
            <person name="Matsuzaki R."/>
            <person name="Takahashi F."/>
            <person name="Nishimura Y."/>
            <person name="Kawachi M."/>
            <person name="Noguchi H."/>
            <person name="Minakuchi Y."/>
            <person name="Umen J.G."/>
            <person name="Toyoda A."/>
            <person name="Nozaki H."/>
        </authorList>
    </citation>
    <scope>NUCLEOTIDE SEQUENCE</scope>
    <source>
        <strain evidence="5">NIES-3780</strain>
    </source>
</reference>
<dbReference type="InterPro" id="IPR050776">
    <property type="entry name" value="Ank_Repeat/CDKN_Inhibitor"/>
</dbReference>
<name>A0A8J4B9Y0_9CHLO</name>
<keyword evidence="6" id="KW-1185">Reference proteome</keyword>
<feature type="compositionally biased region" description="Low complexity" evidence="4">
    <location>
        <begin position="808"/>
        <end position="825"/>
    </location>
</feature>
<dbReference type="PROSITE" id="PS50297">
    <property type="entry name" value="ANK_REP_REGION"/>
    <property type="match status" value="1"/>
</dbReference>
<dbReference type="AlphaFoldDB" id="A0A8J4B9Y0"/>